<protein>
    <recommendedName>
        <fullName evidence="7">Rhodopsin domain-containing protein</fullName>
    </recommendedName>
</protein>
<dbReference type="InterPro" id="IPR049326">
    <property type="entry name" value="Rhodopsin_dom_fungi"/>
</dbReference>
<gene>
    <name evidence="8" type="ORF">LTR62_000231</name>
</gene>
<dbReference type="Pfam" id="PF20684">
    <property type="entry name" value="Fung_rhodopsin"/>
    <property type="match status" value="1"/>
</dbReference>
<accession>A0AAN7YK50</accession>
<feature type="transmembrane region" description="Helical" evidence="6">
    <location>
        <begin position="147"/>
        <end position="167"/>
    </location>
</feature>
<keyword evidence="3 6" id="KW-1133">Transmembrane helix</keyword>
<evidence type="ECO:0000256" key="3">
    <source>
        <dbReference type="ARBA" id="ARBA00022989"/>
    </source>
</evidence>
<dbReference type="EMBL" id="JAVRRL010000001">
    <property type="protein sequence ID" value="KAK5119020.1"/>
    <property type="molecule type" value="Genomic_DNA"/>
</dbReference>
<dbReference type="PANTHER" id="PTHR33048">
    <property type="entry name" value="PTH11-LIKE INTEGRAL MEMBRANE PROTEIN (AFU_ORTHOLOGUE AFUA_5G11245)"/>
    <property type="match status" value="1"/>
</dbReference>
<keyword evidence="2 6" id="KW-0812">Transmembrane</keyword>
<evidence type="ECO:0000313" key="9">
    <source>
        <dbReference type="Proteomes" id="UP001310890"/>
    </source>
</evidence>
<comment type="subcellular location">
    <subcellularLocation>
        <location evidence="1">Membrane</location>
        <topology evidence="1">Multi-pass membrane protein</topology>
    </subcellularLocation>
</comment>
<dbReference type="PANTHER" id="PTHR33048:SF123">
    <property type="entry name" value="INTEGRAL MEMBRANE PROTEIN"/>
    <property type="match status" value="1"/>
</dbReference>
<evidence type="ECO:0000256" key="2">
    <source>
        <dbReference type="ARBA" id="ARBA00022692"/>
    </source>
</evidence>
<proteinExistence type="inferred from homology"/>
<dbReference type="GO" id="GO:0016020">
    <property type="term" value="C:membrane"/>
    <property type="evidence" value="ECO:0007669"/>
    <property type="project" value="UniProtKB-SubCell"/>
</dbReference>
<name>A0AAN7YK50_9PEZI</name>
<feature type="transmembrane region" description="Helical" evidence="6">
    <location>
        <begin position="187"/>
        <end position="212"/>
    </location>
</feature>
<feature type="transmembrane region" description="Helical" evidence="6">
    <location>
        <begin position="224"/>
        <end position="245"/>
    </location>
</feature>
<organism evidence="8 9">
    <name type="scientific">Meristemomyces frigidus</name>
    <dbReference type="NCBI Taxonomy" id="1508187"/>
    <lineage>
        <taxon>Eukaryota</taxon>
        <taxon>Fungi</taxon>
        <taxon>Dikarya</taxon>
        <taxon>Ascomycota</taxon>
        <taxon>Pezizomycotina</taxon>
        <taxon>Dothideomycetes</taxon>
        <taxon>Dothideomycetidae</taxon>
        <taxon>Mycosphaerellales</taxon>
        <taxon>Teratosphaeriaceae</taxon>
        <taxon>Meristemomyces</taxon>
    </lineage>
</organism>
<feature type="transmembrane region" description="Helical" evidence="6">
    <location>
        <begin position="265"/>
        <end position="287"/>
    </location>
</feature>
<evidence type="ECO:0000313" key="8">
    <source>
        <dbReference type="EMBL" id="KAK5119020.1"/>
    </source>
</evidence>
<dbReference type="AlphaFoldDB" id="A0AAN7YK50"/>
<evidence type="ECO:0000259" key="7">
    <source>
        <dbReference type="Pfam" id="PF20684"/>
    </source>
</evidence>
<evidence type="ECO:0000256" key="1">
    <source>
        <dbReference type="ARBA" id="ARBA00004141"/>
    </source>
</evidence>
<feature type="transmembrane region" description="Helical" evidence="6">
    <location>
        <begin position="29"/>
        <end position="52"/>
    </location>
</feature>
<evidence type="ECO:0000256" key="4">
    <source>
        <dbReference type="ARBA" id="ARBA00023136"/>
    </source>
</evidence>
<evidence type="ECO:0000256" key="6">
    <source>
        <dbReference type="SAM" id="Phobius"/>
    </source>
</evidence>
<comment type="similarity">
    <text evidence="5">Belongs to the SAT4 family.</text>
</comment>
<feature type="transmembrane region" description="Helical" evidence="6">
    <location>
        <begin position="64"/>
        <end position="87"/>
    </location>
</feature>
<dbReference type="Proteomes" id="UP001310890">
    <property type="component" value="Unassembled WGS sequence"/>
</dbReference>
<dbReference type="InterPro" id="IPR052337">
    <property type="entry name" value="SAT4-like"/>
</dbReference>
<evidence type="ECO:0000256" key="5">
    <source>
        <dbReference type="ARBA" id="ARBA00038359"/>
    </source>
</evidence>
<reference evidence="8" key="1">
    <citation type="submission" date="2023-08" db="EMBL/GenBank/DDBJ databases">
        <title>Black Yeasts Isolated from many extreme environments.</title>
        <authorList>
            <person name="Coleine C."/>
            <person name="Stajich J.E."/>
            <person name="Selbmann L."/>
        </authorList>
    </citation>
    <scope>NUCLEOTIDE SEQUENCE</scope>
    <source>
        <strain evidence="8">CCFEE 5401</strain>
    </source>
</reference>
<keyword evidence="4 6" id="KW-0472">Membrane</keyword>
<feature type="domain" description="Rhodopsin" evidence="7">
    <location>
        <begin position="46"/>
        <end position="288"/>
    </location>
</feature>
<sequence length="378" mass="41632">MASTISNQPSMIPGIPHFSPAPTATRTTLVVVGIVFTALGVLIILLRLLTLVHHRRPPGHDDTSLLLSFLSALGFTTASFISVKWGVGRRNTEEPPFIPEEWPGKAIQAVYVIEIFYYLALFFVKLSVLGLYLRISNTLRSRLWKTTIGTTIVLVAQFISTVVVVGVQCRPTTHYWDQHSSGRCVDLTAFFYATNVFTIITDIVIIGLPIGMLTNLQLPRGQKVGLLATFLISAIATLASCIRLYSVRIYTQSSEALKDAAPINTWSFVEIYLAMFCASVPAIKPLFNGFPELLWTKSSRSSSELSLEKGMENCDKAEVLVMKELPPIPVLDSMSETDLTWQHASAHESCGHLLVAKPEPVVVCDAGGRRRRNSNLPS</sequence>
<comment type="caution">
    <text evidence="8">The sequence shown here is derived from an EMBL/GenBank/DDBJ whole genome shotgun (WGS) entry which is preliminary data.</text>
</comment>
<feature type="transmembrane region" description="Helical" evidence="6">
    <location>
        <begin position="115"/>
        <end position="135"/>
    </location>
</feature>